<comment type="caution">
    <text evidence="1">The sequence shown here is derived from an EMBL/GenBank/DDBJ whole genome shotgun (WGS) entry which is preliminary data.</text>
</comment>
<organism evidence="1 2">
    <name type="scientific">Naganishia onofrii</name>
    <dbReference type="NCBI Taxonomy" id="1851511"/>
    <lineage>
        <taxon>Eukaryota</taxon>
        <taxon>Fungi</taxon>
        <taxon>Dikarya</taxon>
        <taxon>Basidiomycota</taxon>
        <taxon>Agaricomycotina</taxon>
        <taxon>Tremellomycetes</taxon>
        <taxon>Filobasidiales</taxon>
        <taxon>Filobasidiaceae</taxon>
        <taxon>Naganishia</taxon>
    </lineage>
</organism>
<gene>
    <name evidence="1" type="ORF">QFC24_002392</name>
</gene>
<keyword evidence="2" id="KW-1185">Reference proteome</keyword>
<accession>A0ACC2XRZ1</accession>
<proteinExistence type="predicted"/>
<evidence type="ECO:0000313" key="2">
    <source>
        <dbReference type="Proteomes" id="UP001234202"/>
    </source>
</evidence>
<reference evidence="1" key="1">
    <citation type="submission" date="2023-04" db="EMBL/GenBank/DDBJ databases">
        <title>Draft Genome sequencing of Naganishia species isolated from polar environments using Oxford Nanopore Technology.</title>
        <authorList>
            <person name="Leo P."/>
            <person name="Venkateswaran K."/>
        </authorList>
    </citation>
    <scope>NUCLEOTIDE SEQUENCE</scope>
    <source>
        <strain evidence="1">DBVPG 5303</strain>
    </source>
</reference>
<dbReference type="Proteomes" id="UP001234202">
    <property type="component" value="Unassembled WGS sequence"/>
</dbReference>
<evidence type="ECO:0000313" key="1">
    <source>
        <dbReference type="EMBL" id="KAJ9126119.1"/>
    </source>
</evidence>
<name>A0ACC2XRZ1_9TREE</name>
<dbReference type="EMBL" id="JASBWV010000006">
    <property type="protein sequence ID" value="KAJ9126119.1"/>
    <property type="molecule type" value="Genomic_DNA"/>
</dbReference>
<sequence length="831" mass="91867">MSADHRLDNDSARPVASNGGSNEAFPEDVAPSLLDLNPSDSNFSIWPEDMLDRSSRAESMEEQTDLVESANAEGGNEILDGLTRFTLGDYHSGRLSRHRRSETSSPSAISNTDEDEDDDDNKDDDHLGKKTRSVPDLSARRATTLKTESMRKTKRAIPASHSDEDVEDDLNDVATFKEDWHASGRTESRQSDNVAFIPNQHEHYMTQSMRNEERDPVASRVPNEIIMHILRYISSMRDLKSALLISRAWCQCTVPMIWTKPTMTSKDTKTISEIIKVLRSPNPAFHYGRFVRRLNFAPLHGILQDAQLIEFAVCSRLERLVLSGSRFIGSRTLGKVLGQMKELVAIDLAGVTTTNDEVLKVIANTCKKLQGINLTGCNQITDEGLMALAEGAKHLRRIKLAECSKLTDRSIIALAHHCPLILEFDLQNLPGMTDKSMREVWTHSTYLRELRLTGNEIITDAGFPRLKTLPNNGWKYATVPAEEARETSHKNREIDADCRNAPKVESFPYLRTVDLTGCTGISDEAIASIIAAAPKIRALTLAKCVNLTDASIDSVAKLGKQLHYLHAAHLNQITDPAVCLLARSCTRMRYLDLAGCELLTDMSVFEIAQNMTKLRRIGLVKATNITDQAIYALVDASDSEAPLLERVHLSFCDNLSVGAITHLLKHIPKITHLSLTGVSAFRDRQYQTFCRSPPAEFNAHQRAAFCVFSGKGVSDLRESLLKKERAERATADDVFTGLGAFGSVPRFHANTPPTLQTRVATYGNAILPEPPVPAQPDPFADALGSEYNIAARGLPLTAGFSVNYRSSDGSPVTAGTDSNVNFRHPENGRNR</sequence>
<protein>
    <submittedName>
        <fullName evidence="1">Uncharacterized protein</fullName>
    </submittedName>
</protein>